<feature type="transmembrane region" description="Helical" evidence="1">
    <location>
        <begin position="58"/>
        <end position="78"/>
    </location>
</feature>
<feature type="transmembrane region" description="Helical" evidence="1">
    <location>
        <begin position="206"/>
        <end position="225"/>
    </location>
</feature>
<dbReference type="EMBL" id="CP065938">
    <property type="protein sequence ID" value="UWX05017.1"/>
    <property type="molecule type" value="Genomic_DNA"/>
</dbReference>
<gene>
    <name evidence="2" type="ORF">JBF11_05905</name>
</gene>
<name>A0ABY5XZU8_9BACT</name>
<keyword evidence="3" id="KW-1185">Reference proteome</keyword>
<keyword evidence="1" id="KW-0812">Transmembrane</keyword>
<accession>A0ABY5XZU8</accession>
<dbReference type="Pfam" id="PF04474">
    <property type="entry name" value="DUF554"/>
    <property type="match status" value="1"/>
</dbReference>
<evidence type="ECO:0000313" key="2">
    <source>
        <dbReference type="EMBL" id="UWX05017.1"/>
    </source>
</evidence>
<dbReference type="InterPro" id="IPR007563">
    <property type="entry name" value="DUF554"/>
</dbReference>
<feature type="transmembrane region" description="Helical" evidence="1">
    <location>
        <begin position="32"/>
        <end position="52"/>
    </location>
</feature>
<sequence length="226" mass="23750">MLGTTVNVGAILLGSLIGGTIKKALPEKIHDSLFLAMGLAALFIGINSVVHTMPKTEYPVLFIVSLALGSSFGTYCSIDDNFHKFAAKCGKGHLGKGLSTAILIFCIGTLSILGPIESALNGNNTFLYTNATLDFITSIVLASAYGYGIMLAAAVLFLWQGSLYVGAISLSGFLQGALLNELSLIGGILIAASGLSILQIKDCKTLNLLPSLLVPVLFFLIKNNFF</sequence>
<keyword evidence="1" id="KW-0472">Membrane</keyword>
<keyword evidence="1" id="KW-1133">Transmembrane helix</keyword>
<protein>
    <submittedName>
        <fullName evidence="2">DUF554 domain-containing protein</fullName>
    </submittedName>
</protein>
<dbReference type="Proteomes" id="UP001058120">
    <property type="component" value="Chromosome"/>
</dbReference>
<dbReference type="PANTHER" id="PTHR36111">
    <property type="entry name" value="INNER MEMBRANE PROTEIN-RELATED"/>
    <property type="match status" value="1"/>
</dbReference>
<dbReference type="PANTHER" id="PTHR36111:SF2">
    <property type="entry name" value="INNER MEMBRANE PROTEIN"/>
    <property type="match status" value="1"/>
</dbReference>
<reference evidence="2" key="1">
    <citation type="submission" date="2020-12" db="EMBL/GenBank/DDBJ databases">
        <title>Taurinivorans muris gen. nov., sp. nov., fundamental and realized metabolic niche of a ubiquitous sulfidogenic bacterium in the murine intestine.</title>
        <authorList>
            <person name="Ye H."/>
            <person name="Hanson B.T."/>
            <person name="Loy A."/>
        </authorList>
    </citation>
    <scope>NUCLEOTIDE SEQUENCE</scope>
    <source>
        <strain evidence="2">LT0009</strain>
    </source>
</reference>
<proteinExistence type="predicted"/>
<feature type="transmembrane region" description="Helical" evidence="1">
    <location>
        <begin position="98"/>
        <end position="116"/>
    </location>
</feature>
<feature type="transmembrane region" description="Helical" evidence="1">
    <location>
        <begin position="179"/>
        <end position="200"/>
    </location>
</feature>
<evidence type="ECO:0000256" key="1">
    <source>
        <dbReference type="SAM" id="Phobius"/>
    </source>
</evidence>
<feature type="transmembrane region" description="Helical" evidence="1">
    <location>
        <begin position="136"/>
        <end position="159"/>
    </location>
</feature>
<organism evidence="2 3">
    <name type="scientific">Taurinivorans muris</name>
    <dbReference type="NCBI Taxonomy" id="2787751"/>
    <lineage>
        <taxon>Bacteria</taxon>
        <taxon>Pseudomonadati</taxon>
        <taxon>Thermodesulfobacteriota</taxon>
        <taxon>Desulfovibrionia</taxon>
        <taxon>Desulfovibrionales</taxon>
        <taxon>Desulfovibrionaceae</taxon>
        <taxon>Taurinivorans</taxon>
    </lineage>
</organism>
<dbReference type="RefSeq" id="WP_334314575.1">
    <property type="nucleotide sequence ID" value="NZ_CP065938.1"/>
</dbReference>
<evidence type="ECO:0000313" key="3">
    <source>
        <dbReference type="Proteomes" id="UP001058120"/>
    </source>
</evidence>